<name>B5XR96_KLEV3</name>
<evidence type="ECO:0000256" key="2">
    <source>
        <dbReference type="ARBA" id="ARBA00009773"/>
    </source>
</evidence>
<dbReference type="KEGG" id="kpe:KPK_2893"/>
<evidence type="ECO:0000256" key="5">
    <source>
        <dbReference type="ARBA" id="ARBA00023136"/>
    </source>
</evidence>
<dbReference type="EMBL" id="CP000964">
    <property type="protein sequence ID" value="ACI11713.1"/>
    <property type="molecule type" value="Genomic_DNA"/>
</dbReference>
<keyword evidence="4 6" id="KW-1133">Transmembrane helix</keyword>
<evidence type="ECO:0000256" key="4">
    <source>
        <dbReference type="ARBA" id="ARBA00022989"/>
    </source>
</evidence>
<sequence>MLQCVFSAKKRHYANVTQPVNRQGRLRSGPMAKPIITLNGLKMVIMLGMLVIILTGIRFAADIIVPFILALFLAVIINPLVQLLVRCRVPRVLAISMLIGLIVMLAIVLLASLGTSLNELARTLPQYRNYLYEPMQTIAPWLQRMGFTVSVVELNKYIDPNAVMTLVTSLLTQLSNAMSSIFLLLLTVVFMLLEVPQLPAKLQQLMSRPVEGMGAIQRAIDSVSHYLVLKTAISLVTGLVVWGMLVLLDVRFAFMWGLLAFALNYIPNIGSVLAAIPPILQVLVFGGLYEALVVLAGYLIVNLVFGNILEPRVMGRGLGLSTLVVFLSLIFWGWLLGPVGMLLSVPLTIIAKIALEQTSGGQSIAFLLSDVSKE</sequence>
<comment type="similarity">
    <text evidence="2">Belongs to the autoinducer-2 exporter (AI-2E) (TC 2.A.86) family.</text>
</comment>
<organism evidence="7 8">
    <name type="scientific">Klebsiella variicola (strain 342)</name>
    <name type="common">Klebsiella pneumoniae</name>
    <dbReference type="NCBI Taxonomy" id="507522"/>
    <lineage>
        <taxon>Bacteria</taxon>
        <taxon>Pseudomonadati</taxon>
        <taxon>Pseudomonadota</taxon>
        <taxon>Gammaproteobacteria</taxon>
        <taxon>Enterobacterales</taxon>
        <taxon>Enterobacteriaceae</taxon>
        <taxon>Klebsiella/Raoultella group</taxon>
        <taxon>Klebsiella</taxon>
        <taxon>Klebsiella pneumoniae complex</taxon>
    </lineage>
</organism>
<evidence type="ECO:0000313" key="8">
    <source>
        <dbReference type="Proteomes" id="UP000001734"/>
    </source>
</evidence>
<feature type="transmembrane region" description="Helical" evidence="6">
    <location>
        <begin position="288"/>
        <end position="308"/>
    </location>
</feature>
<dbReference type="HOGENOM" id="CLU_031275_0_3_6"/>
<keyword evidence="3 6" id="KW-0812">Transmembrane</keyword>
<evidence type="ECO:0000256" key="3">
    <source>
        <dbReference type="ARBA" id="ARBA00022692"/>
    </source>
</evidence>
<dbReference type="Proteomes" id="UP000001734">
    <property type="component" value="Chromosome"/>
</dbReference>
<comment type="subcellular location">
    <subcellularLocation>
        <location evidence="1">Membrane</location>
        <topology evidence="1">Multi-pass membrane protein</topology>
    </subcellularLocation>
</comment>
<dbReference type="PANTHER" id="PTHR21716:SF64">
    <property type="entry name" value="AI-2 TRANSPORT PROTEIN TQSA"/>
    <property type="match status" value="1"/>
</dbReference>
<dbReference type="AlphaFoldDB" id="B5XR96"/>
<dbReference type="Pfam" id="PF01594">
    <property type="entry name" value="AI-2E_transport"/>
    <property type="match status" value="1"/>
</dbReference>
<dbReference type="GO" id="GO:0016020">
    <property type="term" value="C:membrane"/>
    <property type="evidence" value="ECO:0007669"/>
    <property type="project" value="UniProtKB-SubCell"/>
</dbReference>
<reference evidence="7 8" key="1">
    <citation type="journal article" date="2008" name="PLoS Genet.">
        <title>Complete genome sequence of the N2-fixing broad host range endophyte Klebsiella pneumoniae 342 and virulence predictions verified in mice.</title>
        <authorList>
            <person name="Fouts D.E."/>
            <person name="Tyler H.L."/>
            <person name="DeBoy R.T."/>
            <person name="Daugherty S."/>
            <person name="Ren Q."/>
            <person name="Badger J.H."/>
            <person name="Durkin A.S."/>
            <person name="Huot H."/>
            <person name="Shrivastava S."/>
            <person name="Kothari S."/>
            <person name="Dodson R.J."/>
            <person name="Mohamoud Y."/>
            <person name="Khouri H."/>
            <person name="Roesch L.F."/>
            <person name="Krogfelt K.A."/>
            <person name="Struve C."/>
            <person name="Triplett E.W."/>
            <person name="Methe B.A."/>
        </authorList>
    </citation>
    <scope>NUCLEOTIDE SEQUENCE [LARGE SCALE GENOMIC DNA]</scope>
    <source>
        <strain evidence="7 8">342</strain>
    </source>
</reference>
<feature type="transmembrane region" description="Helical" evidence="6">
    <location>
        <begin position="254"/>
        <end position="276"/>
    </location>
</feature>
<dbReference type="PANTHER" id="PTHR21716">
    <property type="entry name" value="TRANSMEMBRANE PROTEIN"/>
    <property type="match status" value="1"/>
</dbReference>
<evidence type="ECO:0000313" key="7">
    <source>
        <dbReference type="EMBL" id="ACI11713.1"/>
    </source>
</evidence>
<feature type="transmembrane region" description="Helical" evidence="6">
    <location>
        <begin position="63"/>
        <end position="85"/>
    </location>
</feature>
<gene>
    <name evidence="7" type="primary">ydgG</name>
    <name evidence="7" type="ordered locus">KPK_2893</name>
</gene>
<evidence type="ECO:0000256" key="6">
    <source>
        <dbReference type="SAM" id="Phobius"/>
    </source>
</evidence>
<dbReference type="NCBIfam" id="NF008930">
    <property type="entry name" value="PRK12287.1"/>
    <property type="match status" value="1"/>
</dbReference>
<accession>B5XR96</accession>
<feature type="transmembrane region" description="Helical" evidence="6">
    <location>
        <begin position="35"/>
        <end position="57"/>
    </location>
</feature>
<keyword evidence="5 6" id="KW-0472">Membrane</keyword>
<dbReference type="InterPro" id="IPR002549">
    <property type="entry name" value="AI-2E-like"/>
</dbReference>
<feature type="transmembrane region" description="Helical" evidence="6">
    <location>
        <begin position="92"/>
        <end position="113"/>
    </location>
</feature>
<feature type="transmembrane region" description="Helical" evidence="6">
    <location>
        <begin position="174"/>
        <end position="193"/>
    </location>
</feature>
<dbReference type="GO" id="GO:0055085">
    <property type="term" value="P:transmembrane transport"/>
    <property type="evidence" value="ECO:0007669"/>
    <property type="project" value="TreeGrafter"/>
</dbReference>
<evidence type="ECO:0000256" key="1">
    <source>
        <dbReference type="ARBA" id="ARBA00004141"/>
    </source>
</evidence>
<feature type="transmembrane region" description="Helical" evidence="6">
    <location>
        <begin position="320"/>
        <end position="343"/>
    </location>
</feature>
<protein>
    <submittedName>
        <fullName evidence="7">Inner membrane protein YdgG</fullName>
    </submittedName>
</protein>
<feature type="transmembrane region" description="Helical" evidence="6">
    <location>
        <begin position="227"/>
        <end position="248"/>
    </location>
</feature>
<proteinExistence type="inferred from homology"/>